<accession>R7T668</accession>
<protein>
    <submittedName>
        <fullName evidence="1 2">Uncharacterized protein</fullName>
    </submittedName>
</protein>
<proteinExistence type="predicted"/>
<reference evidence="1 3" key="2">
    <citation type="journal article" date="2013" name="Nature">
        <title>Insights into bilaterian evolution from three spiralian genomes.</title>
        <authorList>
            <person name="Simakov O."/>
            <person name="Marletaz F."/>
            <person name="Cho S.J."/>
            <person name="Edsinger-Gonzales E."/>
            <person name="Havlak P."/>
            <person name="Hellsten U."/>
            <person name="Kuo D.H."/>
            <person name="Larsson T."/>
            <person name="Lv J."/>
            <person name="Arendt D."/>
            <person name="Savage R."/>
            <person name="Osoegawa K."/>
            <person name="de Jong P."/>
            <person name="Grimwood J."/>
            <person name="Chapman J.A."/>
            <person name="Shapiro H."/>
            <person name="Aerts A."/>
            <person name="Otillar R.P."/>
            <person name="Terry A.Y."/>
            <person name="Boore J.L."/>
            <person name="Grigoriev I.V."/>
            <person name="Lindberg D.R."/>
            <person name="Seaver E.C."/>
            <person name="Weisblat D.A."/>
            <person name="Putnam N.H."/>
            <person name="Rokhsar D.S."/>
        </authorList>
    </citation>
    <scope>NUCLEOTIDE SEQUENCE</scope>
    <source>
        <strain evidence="1 3">I ESC-2004</strain>
    </source>
</reference>
<dbReference type="EnsemblMetazoa" id="CapteT188741">
    <property type="protein sequence ID" value="CapteP188741"/>
    <property type="gene ID" value="CapteG188741"/>
</dbReference>
<reference evidence="3" key="1">
    <citation type="submission" date="2012-12" db="EMBL/GenBank/DDBJ databases">
        <authorList>
            <person name="Hellsten U."/>
            <person name="Grimwood J."/>
            <person name="Chapman J.A."/>
            <person name="Shapiro H."/>
            <person name="Aerts A."/>
            <person name="Otillar R.P."/>
            <person name="Terry A.Y."/>
            <person name="Boore J.L."/>
            <person name="Simakov O."/>
            <person name="Marletaz F."/>
            <person name="Cho S.-J."/>
            <person name="Edsinger-Gonzales E."/>
            <person name="Havlak P."/>
            <person name="Kuo D.-H."/>
            <person name="Larsson T."/>
            <person name="Lv J."/>
            <person name="Arendt D."/>
            <person name="Savage R."/>
            <person name="Osoegawa K."/>
            <person name="de Jong P."/>
            <person name="Lindberg D.R."/>
            <person name="Seaver E.C."/>
            <person name="Weisblat D.A."/>
            <person name="Putnam N.H."/>
            <person name="Grigoriev I.V."/>
            <person name="Rokhsar D.S."/>
        </authorList>
    </citation>
    <scope>NUCLEOTIDE SEQUENCE</scope>
    <source>
        <strain evidence="3">I ESC-2004</strain>
    </source>
</reference>
<dbReference type="AlphaFoldDB" id="R7T668"/>
<gene>
    <name evidence="1" type="ORF">CAPTEDRAFT_188741</name>
</gene>
<dbReference type="HOGENOM" id="CLU_1950841_0_0_1"/>
<sequence length="129" mass="14428">MSIADVRQEQALPGAQVDKPPGECLVNNSLAVFQLRNRAFFSGFTCTTPALVRNALGWRRTDAFVQSCACLDVMTSAVDDERVCVYITIHILDSCFDDGIQQHQLIAFRAKNTMPGCKRKEIMHSEYRG</sequence>
<dbReference type="EMBL" id="AMQN01003347">
    <property type="status" value="NOT_ANNOTATED_CDS"/>
    <property type="molecule type" value="Genomic_DNA"/>
</dbReference>
<dbReference type="EMBL" id="KB311578">
    <property type="protein sequence ID" value="ELT89024.1"/>
    <property type="molecule type" value="Genomic_DNA"/>
</dbReference>
<evidence type="ECO:0000313" key="2">
    <source>
        <dbReference type="EnsemblMetazoa" id="CapteP188741"/>
    </source>
</evidence>
<reference evidence="2" key="3">
    <citation type="submission" date="2015-06" db="UniProtKB">
        <authorList>
            <consortium name="EnsemblMetazoa"/>
        </authorList>
    </citation>
    <scope>IDENTIFICATION</scope>
</reference>
<keyword evidence="3" id="KW-1185">Reference proteome</keyword>
<organism evidence="1">
    <name type="scientific">Capitella teleta</name>
    <name type="common">Polychaete worm</name>
    <dbReference type="NCBI Taxonomy" id="283909"/>
    <lineage>
        <taxon>Eukaryota</taxon>
        <taxon>Metazoa</taxon>
        <taxon>Spiralia</taxon>
        <taxon>Lophotrochozoa</taxon>
        <taxon>Annelida</taxon>
        <taxon>Polychaeta</taxon>
        <taxon>Sedentaria</taxon>
        <taxon>Scolecida</taxon>
        <taxon>Capitellidae</taxon>
        <taxon>Capitella</taxon>
    </lineage>
</organism>
<evidence type="ECO:0000313" key="3">
    <source>
        <dbReference type="Proteomes" id="UP000014760"/>
    </source>
</evidence>
<dbReference type="Proteomes" id="UP000014760">
    <property type="component" value="Unassembled WGS sequence"/>
</dbReference>
<name>R7T668_CAPTE</name>
<evidence type="ECO:0000313" key="1">
    <source>
        <dbReference type="EMBL" id="ELT89024.1"/>
    </source>
</evidence>